<feature type="chain" id="PRO_5012913255" description="Alpha/beta hydrolase" evidence="1">
    <location>
        <begin position="25"/>
        <end position="447"/>
    </location>
</feature>
<organism evidence="2 3">
    <name type="scientific">Bordetella genomosp. 8</name>
    <dbReference type="NCBI Taxonomy" id="1416806"/>
    <lineage>
        <taxon>Bacteria</taxon>
        <taxon>Pseudomonadati</taxon>
        <taxon>Pseudomonadota</taxon>
        <taxon>Betaproteobacteria</taxon>
        <taxon>Burkholderiales</taxon>
        <taxon>Alcaligenaceae</taxon>
        <taxon>Bordetella</taxon>
    </lineage>
</organism>
<dbReference type="AlphaFoldDB" id="A0A1W6YHK1"/>
<dbReference type="STRING" id="1416806.CAL12_03635"/>
<dbReference type="InterPro" id="IPR029058">
    <property type="entry name" value="AB_hydrolase_fold"/>
</dbReference>
<evidence type="ECO:0000256" key="1">
    <source>
        <dbReference type="SAM" id="SignalP"/>
    </source>
</evidence>
<dbReference type="Proteomes" id="UP000194151">
    <property type="component" value="Chromosome"/>
</dbReference>
<reference evidence="2 3" key="1">
    <citation type="submission" date="2017-05" db="EMBL/GenBank/DDBJ databases">
        <title>Complete and WGS of Bordetella genogroups.</title>
        <authorList>
            <person name="Spilker T."/>
            <person name="LiPuma J."/>
        </authorList>
    </citation>
    <scope>NUCLEOTIDE SEQUENCE [LARGE SCALE GENOMIC DNA]</scope>
    <source>
        <strain evidence="2 3">AU19157</strain>
    </source>
</reference>
<keyword evidence="1" id="KW-0732">Signal</keyword>
<dbReference type="KEGG" id="bgv:CAL12_03635"/>
<keyword evidence="3" id="KW-1185">Reference proteome</keyword>
<evidence type="ECO:0008006" key="4">
    <source>
        <dbReference type="Google" id="ProtNLM"/>
    </source>
</evidence>
<evidence type="ECO:0000313" key="3">
    <source>
        <dbReference type="Proteomes" id="UP000194151"/>
    </source>
</evidence>
<gene>
    <name evidence="2" type="ORF">CAL12_03635</name>
</gene>
<proteinExistence type="predicted"/>
<sequence length="447" mass="50102">MPYKLIAGAAAAALSAFYMSTAAAWTLPADKGTLPQAQVEEILAGKDYPETSQFTKKITYVDYPANGMTFTQVVMRLEPAKPLMHNGRKVVLVATEEGSSSANGFIETDEGKEGIGVWLAKRGITFIALTRVGRWNFFAPDRSGTWETIPLDERMPIFSQHQKAYWSKDDYTIQPAGNTASKSGSEYVRFPKPGTQLFNEMVAATPVAMVDGLEAGLRSTLSDQERRKSMVLYWGFSTGGALMWPLAERVRPDGYLNWGSSPPGVAYYYGAAQAGRWDWPYEKSALRVRGRGRADFEFYNKRADPAEKDARWARDLKEPRFKEVEDPIMFYNAGALSELALRLYMAPFVPAKMKQAGFNKMLNDILATSMPGPALKGLPVWDMNGTYDEVYPVDWMEAARTMMAPYIGKHVLIRIEGFNHSIVNRQVRVIGPVWLRAIQQGYFDRKS</sequence>
<protein>
    <recommendedName>
        <fullName evidence="4">Alpha/beta hydrolase</fullName>
    </recommendedName>
</protein>
<dbReference type="Gene3D" id="3.40.50.1820">
    <property type="entry name" value="alpha/beta hydrolase"/>
    <property type="match status" value="1"/>
</dbReference>
<dbReference type="OrthoDB" id="8624238at2"/>
<dbReference type="SUPFAM" id="SSF53474">
    <property type="entry name" value="alpha/beta-Hydrolases"/>
    <property type="match status" value="1"/>
</dbReference>
<dbReference type="RefSeq" id="WP_086063236.1">
    <property type="nucleotide sequence ID" value="NZ_CP021108.1"/>
</dbReference>
<dbReference type="EMBL" id="CP021108">
    <property type="protein sequence ID" value="ARP80003.1"/>
    <property type="molecule type" value="Genomic_DNA"/>
</dbReference>
<feature type="signal peptide" evidence="1">
    <location>
        <begin position="1"/>
        <end position="24"/>
    </location>
</feature>
<name>A0A1W6YHK1_9BORD</name>
<evidence type="ECO:0000313" key="2">
    <source>
        <dbReference type="EMBL" id="ARP80003.1"/>
    </source>
</evidence>
<accession>A0A1W6YHK1</accession>